<proteinExistence type="predicted"/>
<reference evidence="1 2" key="2">
    <citation type="submission" date="2018-11" db="EMBL/GenBank/DDBJ databases">
        <authorList>
            <consortium name="Pathogen Informatics"/>
        </authorList>
    </citation>
    <scope>NUCLEOTIDE SEQUENCE [LARGE SCALE GENOMIC DNA]</scope>
    <source>
        <strain evidence="1 2">NST_G2</strain>
    </source>
</reference>
<gene>
    <name evidence="1" type="ORF">SSLN_LOCUS2106</name>
</gene>
<evidence type="ECO:0000313" key="3">
    <source>
        <dbReference type="WBParaSite" id="SSLN_0000217601-mRNA-1"/>
    </source>
</evidence>
<dbReference type="AlphaFoldDB" id="A0A183SD08"/>
<protein>
    <submittedName>
        <fullName evidence="3">SAC3/GANP family protein</fullName>
    </submittedName>
</protein>
<dbReference type="EMBL" id="UYSU01032170">
    <property type="protein sequence ID" value="VDL88491.1"/>
    <property type="molecule type" value="Genomic_DNA"/>
</dbReference>
<dbReference type="OrthoDB" id="10480037at2759"/>
<dbReference type="WBParaSite" id="SSLN_0000217601-mRNA-1">
    <property type="protein sequence ID" value="SSLN_0000217601-mRNA-1"/>
    <property type="gene ID" value="SSLN_0000217601"/>
</dbReference>
<organism evidence="3">
    <name type="scientific">Schistocephalus solidus</name>
    <name type="common">Tapeworm</name>
    <dbReference type="NCBI Taxonomy" id="70667"/>
    <lineage>
        <taxon>Eukaryota</taxon>
        <taxon>Metazoa</taxon>
        <taxon>Spiralia</taxon>
        <taxon>Lophotrochozoa</taxon>
        <taxon>Platyhelminthes</taxon>
        <taxon>Cestoda</taxon>
        <taxon>Eucestoda</taxon>
        <taxon>Diphyllobothriidea</taxon>
        <taxon>Diphyllobothriidae</taxon>
        <taxon>Schistocephalus</taxon>
    </lineage>
</organism>
<evidence type="ECO:0000313" key="2">
    <source>
        <dbReference type="Proteomes" id="UP000275846"/>
    </source>
</evidence>
<keyword evidence="2" id="KW-1185">Reference proteome</keyword>
<evidence type="ECO:0000313" key="1">
    <source>
        <dbReference type="EMBL" id="VDL88491.1"/>
    </source>
</evidence>
<accession>A0A183SD08</accession>
<sequence length="249" mass="28539">MIRKLKADRDIVSAPVEKGRSTVVLDRADYLQKTKNLLENGHFYDSCETNPVKTLTREINATLLALENSRRISTTDPRTARAQDTALVRFCGLLKVHKDLAVKTIELLLRRKNDEIMKCLGDAQVLQLLKFCLRTYFTFDETIYEQKGFTGFLGRGVRTGRRLTELEYAENIALLNAIFGELESAEVLDHHCLDIFFRVKFLDFASHEAVRTRCDNILTISRAQFCCSRFGAFAYLEASKGRNEWIELS</sequence>
<dbReference type="Proteomes" id="UP000275846">
    <property type="component" value="Unassembled WGS sequence"/>
</dbReference>
<reference evidence="3" key="1">
    <citation type="submission" date="2016-06" db="UniProtKB">
        <authorList>
            <consortium name="WormBaseParasite"/>
        </authorList>
    </citation>
    <scope>IDENTIFICATION</scope>
</reference>
<name>A0A183SD08_SCHSO</name>